<dbReference type="AlphaFoldDB" id="A0A9D4E4C5"/>
<reference evidence="1" key="1">
    <citation type="journal article" date="2019" name="bioRxiv">
        <title>The Genome of the Zebra Mussel, Dreissena polymorpha: A Resource for Invasive Species Research.</title>
        <authorList>
            <person name="McCartney M.A."/>
            <person name="Auch B."/>
            <person name="Kono T."/>
            <person name="Mallez S."/>
            <person name="Zhang Y."/>
            <person name="Obille A."/>
            <person name="Becker A."/>
            <person name="Abrahante J.E."/>
            <person name="Garbe J."/>
            <person name="Badalamenti J.P."/>
            <person name="Herman A."/>
            <person name="Mangelson H."/>
            <person name="Liachko I."/>
            <person name="Sullivan S."/>
            <person name="Sone E.D."/>
            <person name="Koren S."/>
            <person name="Silverstein K.A.T."/>
            <person name="Beckman K.B."/>
            <person name="Gohl D.M."/>
        </authorList>
    </citation>
    <scope>NUCLEOTIDE SEQUENCE</scope>
    <source>
        <strain evidence="1">Duluth1</strain>
        <tissue evidence="1">Whole animal</tissue>
    </source>
</reference>
<keyword evidence="2" id="KW-1185">Reference proteome</keyword>
<name>A0A9D4E4C5_DREPO</name>
<organism evidence="1 2">
    <name type="scientific">Dreissena polymorpha</name>
    <name type="common">Zebra mussel</name>
    <name type="synonym">Mytilus polymorpha</name>
    <dbReference type="NCBI Taxonomy" id="45954"/>
    <lineage>
        <taxon>Eukaryota</taxon>
        <taxon>Metazoa</taxon>
        <taxon>Spiralia</taxon>
        <taxon>Lophotrochozoa</taxon>
        <taxon>Mollusca</taxon>
        <taxon>Bivalvia</taxon>
        <taxon>Autobranchia</taxon>
        <taxon>Heteroconchia</taxon>
        <taxon>Euheterodonta</taxon>
        <taxon>Imparidentia</taxon>
        <taxon>Neoheterodontei</taxon>
        <taxon>Myida</taxon>
        <taxon>Dreissenoidea</taxon>
        <taxon>Dreissenidae</taxon>
        <taxon>Dreissena</taxon>
    </lineage>
</organism>
<evidence type="ECO:0000313" key="2">
    <source>
        <dbReference type="Proteomes" id="UP000828390"/>
    </source>
</evidence>
<evidence type="ECO:0000313" key="1">
    <source>
        <dbReference type="EMBL" id="KAH3772151.1"/>
    </source>
</evidence>
<dbReference type="EMBL" id="JAIWYP010000009">
    <property type="protein sequence ID" value="KAH3772151.1"/>
    <property type="molecule type" value="Genomic_DNA"/>
</dbReference>
<comment type="caution">
    <text evidence="1">The sequence shown here is derived from an EMBL/GenBank/DDBJ whole genome shotgun (WGS) entry which is preliminary data.</text>
</comment>
<proteinExistence type="predicted"/>
<sequence>MLGFSHEIRLPADVVFLYTDSEEEVVEYAVYEEGRKYKMLRAHAISRKQSKKEGRTQS</sequence>
<reference evidence="1" key="2">
    <citation type="submission" date="2020-11" db="EMBL/GenBank/DDBJ databases">
        <authorList>
            <person name="McCartney M.A."/>
            <person name="Auch B."/>
            <person name="Kono T."/>
            <person name="Mallez S."/>
            <person name="Becker A."/>
            <person name="Gohl D.M."/>
            <person name="Silverstein K.A.T."/>
            <person name="Koren S."/>
            <person name="Bechman K.B."/>
            <person name="Herman A."/>
            <person name="Abrahante J.E."/>
            <person name="Garbe J."/>
        </authorList>
    </citation>
    <scope>NUCLEOTIDE SEQUENCE</scope>
    <source>
        <strain evidence="1">Duluth1</strain>
        <tissue evidence="1">Whole animal</tissue>
    </source>
</reference>
<accession>A0A9D4E4C5</accession>
<gene>
    <name evidence="1" type="ORF">DPMN_173487</name>
</gene>
<protein>
    <submittedName>
        <fullName evidence="1">Uncharacterized protein</fullName>
    </submittedName>
</protein>
<dbReference type="Proteomes" id="UP000828390">
    <property type="component" value="Unassembled WGS sequence"/>
</dbReference>